<keyword evidence="4" id="KW-1185">Reference proteome</keyword>
<protein>
    <recommendedName>
        <fullName evidence="2">Peroxisomal membrane protein PEX16</fullName>
    </recommendedName>
</protein>
<accession>A0AAV9BJ08</accession>
<comment type="caution">
    <text evidence="3">The sequence shown here is derived from an EMBL/GenBank/DDBJ whole genome shotgun (WGS) entry which is preliminary data.</text>
</comment>
<dbReference type="PANTHER" id="PTHR13299:SF0">
    <property type="entry name" value="PEROXISOMAL MEMBRANE PROTEIN PEX16"/>
    <property type="match status" value="1"/>
</dbReference>
<keyword evidence="2" id="KW-0576">Peroxisome</keyword>
<dbReference type="GO" id="GO:0005778">
    <property type="term" value="C:peroxisomal membrane"/>
    <property type="evidence" value="ECO:0007669"/>
    <property type="project" value="UniProtKB-SubCell"/>
</dbReference>
<gene>
    <name evidence="3" type="ORF">QJS04_geneDACA009905</name>
</gene>
<dbReference type="GO" id="GO:0007031">
    <property type="term" value="P:peroxisome organization"/>
    <property type="evidence" value="ECO:0007669"/>
    <property type="project" value="UniProtKB-KW"/>
</dbReference>
<dbReference type="PANTHER" id="PTHR13299">
    <property type="entry name" value="PEROXISOMAL MEMBRANE PROTEIN PEX16"/>
    <property type="match status" value="1"/>
</dbReference>
<proteinExistence type="inferred from homology"/>
<dbReference type="Proteomes" id="UP001179952">
    <property type="component" value="Unassembled WGS sequence"/>
</dbReference>
<reference evidence="3" key="2">
    <citation type="submission" date="2023-06" db="EMBL/GenBank/DDBJ databases">
        <authorList>
            <person name="Ma L."/>
            <person name="Liu K.-W."/>
            <person name="Li Z."/>
            <person name="Hsiao Y.-Y."/>
            <person name="Qi Y."/>
            <person name="Fu T."/>
            <person name="Tang G."/>
            <person name="Zhang D."/>
            <person name="Sun W.-H."/>
            <person name="Liu D.-K."/>
            <person name="Li Y."/>
            <person name="Chen G.-Z."/>
            <person name="Liu X.-D."/>
            <person name="Liao X.-Y."/>
            <person name="Jiang Y.-T."/>
            <person name="Yu X."/>
            <person name="Hao Y."/>
            <person name="Huang J."/>
            <person name="Zhao X.-W."/>
            <person name="Ke S."/>
            <person name="Chen Y.-Y."/>
            <person name="Wu W.-L."/>
            <person name="Hsu J.-L."/>
            <person name="Lin Y.-F."/>
            <person name="Huang M.-D."/>
            <person name="Li C.-Y."/>
            <person name="Huang L."/>
            <person name="Wang Z.-W."/>
            <person name="Zhao X."/>
            <person name="Zhong W.-Y."/>
            <person name="Peng D.-H."/>
            <person name="Ahmad S."/>
            <person name="Lan S."/>
            <person name="Zhang J.-S."/>
            <person name="Tsai W.-C."/>
            <person name="Van De Peer Y."/>
            <person name="Liu Z.-J."/>
        </authorList>
    </citation>
    <scope>NUCLEOTIDE SEQUENCE</scope>
    <source>
        <strain evidence="3">SCP</strain>
        <tissue evidence="3">Leaves</tissue>
    </source>
</reference>
<dbReference type="Pfam" id="PF08610">
    <property type="entry name" value="Pex16"/>
    <property type="match status" value="1"/>
</dbReference>
<organism evidence="3 4">
    <name type="scientific">Acorus gramineus</name>
    <name type="common">Dwarf sweet flag</name>
    <dbReference type="NCBI Taxonomy" id="55184"/>
    <lineage>
        <taxon>Eukaryota</taxon>
        <taxon>Viridiplantae</taxon>
        <taxon>Streptophyta</taxon>
        <taxon>Embryophyta</taxon>
        <taxon>Tracheophyta</taxon>
        <taxon>Spermatophyta</taxon>
        <taxon>Magnoliopsida</taxon>
        <taxon>Liliopsida</taxon>
        <taxon>Acoraceae</taxon>
        <taxon>Acorus</taxon>
    </lineage>
</organism>
<dbReference type="EMBL" id="JAUJYN010000003">
    <property type="protein sequence ID" value="KAK1276763.1"/>
    <property type="molecule type" value="Genomic_DNA"/>
</dbReference>
<evidence type="ECO:0000256" key="1">
    <source>
        <dbReference type="ARBA" id="ARBA00009505"/>
    </source>
</evidence>
<comment type="similarity">
    <text evidence="1 2">Belongs to the peroxin-16 family.</text>
</comment>
<keyword evidence="2" id="KW-0962">Peroxisome biogenesis</keyword>
<sequence length="357" mass="40209">MEAYRKWVWKNREFVQSLESLLNGLTWMLPERFSDSEIGPEAVSSLLGIISSMNQHIIDADSAQKRTGVTPESLLSWSFFISSLKELETLVEVVVEQFYGDDKKWNFIASMEGIKAMMRLALFRDSGYKMLLQGGASLNVEESVDAKPGGCNVPRSDFRGYHTRNLEGRAMFALNRFGENAKINSDPAWLKRLQHGRPSIPKSPALMAPKPTLSTILSQDSYLGALYVMGEVLHVIRPFVYVLFIRKYGLRSWVPWLVSLAVELNGVGMLSLATKPHHSGSNAFFQLSAAEKHEVGRRKMLWALYLVRDPCFTKYVRHRLEKTEKAVGPVPVVGFLTAKVIELLIGAQTRYTYISGS</sequence>
<dbReference type="AlphaFoldDB" id="A0AAV9BJ08"/>
<evidence type="ECO:0000313" key="3">
    <source>
        <dbReference type="EMBL" id="KAK1276763.1"/>
    </source>
</evidence>
<reference evidence="3" key="1">
    <citation type="journal article" date="2023" name="Nat. Commun.">
        <title>Diploid and tetraploid genomes of Acorus and the evolution of monocots.</title>
        <authorList>
            <person name="Ma L."/>
            <person name="Liu K.W."/>
            <person name="Li Z."/>
            <person name="Hsiao Y.Y."/>
            <person name="Qi Y."/>
            <person name="Fu T."/>
            <person name="Tang G.D."/>
            <person name="Zhang D."/>
            <person name="Sun W.H."/>
            <person name="Liu D.K."/>
            <person name="Li Y."/>
            <person name="Chen G.Z."/>
            <person name="Liu X.D."/>
            <person name="Liao X.Y."/>
            <person name="Jiang Y.T."/>
            <person name="Yu X."/>
            <person name="Hao Y."/>
            <person name="Huang J."/>
            <person name="Zhao X.W."/>
            <person name="Ke S."/>
            <person name="Chen Y.Y."/>
            <person name="Wu W.L."/>
            <person name="Hsu J.L."/>
            <person name="Lin Y.F."/>
            <person name="Huang M.D."/>
            <person name="Li C.Y."/>
            <person name="Huang L."/>
            <person name="Wang Z.W."/>
            <person name="Zhao X."/>
            <person name="Zhong W.Y."/>
            <person name="Peng D.H."/>
            <person name="Ahmad S."/>
            <person name="Lan S."/>
            <person name="Zhang J.S."/>
            <person name="Tsai W.C."/>
            <person name="Van de Peer Y."/>
            <person name="Liu Z.J."/>
        </authorList>
    </citation>
    <scope>NUCLEOTIDE SEQUENCE</scope>
    <source>
        <strain evidence="3">SCP</strain>
    </source>
</reference>
<evidence type="ECO:0000313" key="4">
    <source>
        <dbReference type="Proteomes" id="UP001179952"/>
    </source>
</evidence>
<name>A0AAV9BJ08_ACOGR</name>
<dbReference type="InterPro" id="IPR013919">
    <property type="entry name" value="Pex16"/>
</dbReference>
<comment type="subcellular location">
    <subcellularLocation>
        <location evidence="2">Peroxisome membrane</location>
    </subcellularLocation>
</comment>
<evidence type="ECO:0000256" key="2">
    <source>
        <dbReference type="RuleBase" id="RU365003"/>
    </source>
</evidence>